<gene>
    <name evidence="2" type="ORF">MPEBLZ_00517</name>
</gene>
<evidence type="ECO:0000313" key="2">
    <source>
        <dbReference type="EMBL" id="KPQ44898.1"/>
    </source>
</evidence>
<feature type="domain" description="Glycosyltransferase 2-like" evidence="1">
    <location>
        <begin position="14"/>
        <end position="170"/>
    </location>
</feature>
<dbReference type="Proteomes" id="UP000050360">
    <property type="component" value="Unassembled WGS sequence"/>
</dbReference>
<reference evidence="2 3" key="1">
    <citation type="submission" date="2015-09" db="EMBL/GenBank/DDBJ databases">
        <title>A metagenomics-based metabolic model of nitrate-dependent anaerobic oxidation of methane by Methanoperedens-like archaea.</title>
        <authorList>
            <person name="Arshad A."/>
            <person name="Speth D.R."/>
            <person name="De Graaf R.M."/>
            <person name="Op Den Camp H.J."/>
            <person name="Jetten M.S."/>
            <person name="Welte C.U."/>
        </authorList>
    </citation>
    <scope>NUCLEOTIDE SEQUENCE [LARGE SCALE GENOMIC DNA]</scope>
</reference>
<dbReference type="GO" id="GO:0016757">
    <property type="term" value="F:glycosyltransferase activity"/>
    <property type="evidence" value="ECO:0007669"/>
    <property type="project" value="UniProtKB-KW"/>
</dbReference>
<dbReference type="Pfam" id="PF00535">
    <property type="entry name" value="Glycos_transf_2"/>
    <property type="match status" value="1"/>
</dbReference>
<dbReference type="PANTHER" id="PTHR48090">
    <property type="entry name" value="UNDECAPRENYL-PHOSPHATE 4-DEOXY-4-FORMAMIDO-L-ARABINOSE TRANSFERASE-RELATED"/>
    <property type="match status" value="1"/>
</dbReference>
<evidence type="ECO:0000259" key="1">
    <source>
        <dbReference type="Pfam" id="PF00535"/>
    </source>
</evidence>
<organism evidence="2 3">
    <name type="scientific">Candidatus Methanoperedens nitratireducens</name>
    <dbReference type="NCBI Taxonomy" id="1392998"/>
    <lineage>
        <taxon>Archaea</taxon>
        <taxon>Methanobacteriati</taxon>
        <taxon>Methanobacteriota</taxon>
        <taxon>Stenosarchaea group</taxon>
        <taxon>Methanomicrobia</taxon>
        <taxon>Methanosarcinales</taxon>
        <taxon>ANME-2 cluster</taxon>
        <taxon>Candidatus Methanoperedentaceae</taxon>
        <taxon>Candidatus Methanoperedens</taxon>
    </lineage>
</organism>
<comment type="caution">
    <text evidence="2">The sequence shown here is derived from an EMBL/GenBank/DDBJ whole genome shotgun (WGS) entry which is preliminary data.</text>
</comment>
<dbReference type="SUPFAM" id="SSF53448">
    <property type="entry name" value="Nucleotide-diphospho-sugar transferases"/>
    <property type="match status" value="1"/>
</dbReference>
<dbReference type="EMBL" id="LKCM01000046">
    <property type="protein sequence ID" value="KPQ44898.1"/>
    <property type="molecule type" value="Genomic_DNA"/>
</dbReference>
<dbReference type="AlphaFoldDB" id="A0A0N8KRG8"/>
<evidence type="ECO:0000313" key="3">
    <source>
        <dbReference type="Proteomes" id="UP000050360"/>
    </source>
</evidence>
<keyword evidence="2" id="KW-0328">Glycosyltransferase</keyword>
<accession>A0A0N8KRG8</accession>
<dbReference type="InterPro" id="IPR001173">
    <property type="entry name" value="Glyco_trans_2-like"/>
</dbReference>
<dbReference type="PANTHER" id="PTHR48090:SF7">
    <property type="entry name" value="RFBJ PROTEIN"/>
    <property type="match status" value="1"/>
</dbReference>
<dbReference type="InterPro" id="IPR050256">
    <property type="entry name" value="Glycosyltransferase_2"/>
</dbReference>
<dbReference type="CDD" id="cd04179">
    <property type="entry name" value="DPM_DPG-synthase_like"/>
    <property type="match status" value="1"/>
</dbReference>
<dbReference type="Gene3D" id="3.90.550.10">
    <property type="entry name" value="Spore Coat Polysaccharide Biosynthesis Protein SpsA, Chain A"/>
    <property type="match status" value="1"/>
</dbReference>
<dbReference type="InterPro" id="IPR029044">
    <property type="entry name" value="Nucleotide-diphossugar_trans"/>
</dbReference>
<proteinExistence type="predicted"/>
<protein>
    <submittedName>
        <fullName evidence="2">Dolichyl-phosphate beta-D-mannosyltransferase</fullName>
    </submittedName>
</protein>
<keyword evidence="2" id="KW-0808">Transferase</keyword>
<sequence length="232" mass="26114">MSLIDKYGIEKRISIVIPTLNEGPNIKNVFSNIPEFVDEILVVDGNSTDGTREEIKKYRKDAKIIIENRRGKGQALKTGFENVSGDIVVIMDADGSHDTREMPGLLEPVLDGYDVSHGSRLIPGGGSADFTPFRRFGNNIFVSLVNYMYGSQYSDLCYGYRAFKKEAIQKMKCTSKGFEIETEQSIRVIKAGLKVKEIPSFEAHRMNGNSNLNTFRDGWKILDVIVKEYIKD</sequence>
<name>A0A0N8KRG8_9EURY</name>